<sequence length="85" mass="9621">MTEEIEFKIIGSIGELNLSLGDLSLMKVDINCPADSEYELYLTFPESPRILYGKFAVDSFLPDRDNKLLDSDQSHCGFSVNISQW</sequence>
<organism evidence="1 2">
    <name type="scientific">Nephila pilipes</name>
    <name type="common">Giant wood spider</name>
    <name type="synonym">Nephila maculata</name>
    <dbReference type="NCBI Taxonomy" id="299642"/>
    <lineage>
        <taxon>Eukaryota</taxon>
        <taxon>Metazoa</taxon>
        <taxon>Ecdysozoa</taxon>
        <taxon>Arthropoda</taxon>
        <taxon>Chelicerata</taxon>
        <taxon>Arachnida</taxon>
        <taxon>Araneae</taxon>
        <taxon>Araneomorphae</taxon>
        <taxon>Entelegynae</taxon>
        <taxon>Araneoidea</taxon>
        <taxon>Nephilidae</taxon>
        <taxon>Nephila</taxon>
    </lineage>
</organism>
<reference evidence="1" key="1">
    <citation type="submission" date="2020-08" db="EMBL/GenBank/DDBJ databases">
        <title>Multicomponent nature underlies the extraordinary mechanical properties of spider dragline silk.</title>
        <authorList>
            <person name="Kono N."/>
            <person name="Nakamura H."/>
            <person name="Mori M."/>
            <person name="Yoshida Y."/>
            <person name="Ohtoshi R."/>
            <person name="Malay A.D."/>
            <person name="Moran D.A.P."/>
            <person name="Tomita M."/>
            <person name="Numata K."/>
            <person name="Arakawa K."/>
        </authorList>
    </citation>
    <scope>NUCLEOTIDE SEQUENCE</scope>
</reference>
<keyword evidence="2" id="KW-1185">Reference proteome</keyword>
<protein>
    <submittedName>
        <fullName evidence="1">Uncharacterized protein</fullName>
    </submittedName>
</protein>
<dbReference type="EMBL" id="BMAW01036832">
    <property type="protein sequence ID" value="GFU46026.1"/>
    <property type="molecule type" value="Genomic_DNA"/>
</dbReference>
<name>A0A8X6UL05_NEPPI</name>
<proteinExistence type="predicted"/>
<evidence type="ECO:0000313" key="1">
    <source>
        <dbReference type="EMBL" id="GFU46026.1"/>
    </source>
</evidence>
<dbReference type="AlphaFoldDB" id="A0A8X6UL05"/>
<gene>
    <name evidence="1" type="ORF">NPIL_628711</name>
</gene>
<evidence type="ECO:0000313" key="2">
    <source>
        <dbReference type="Proteomes" id="UP000887013"/>
    </source>
</evidence>
<feature type="non-terminal residue" evidence="1">
    <location>
        <position position="85"/>
    </location>
</feature>
<dbReference type="Proteomes" id="UP000887013">
    <property type="component" value="Unassembled WGS sequence"/>
</dbReference>
<accession>A0A8X6UL05</accession>
<comment type="caution">
    <text evidence="1">The sequence shown here is derived from an EMBL/GenBank/DDBJ whole genome shotgun (WGS) entry which is preliminary data.</text>
</comment>